<evidence type="ECO:0000313" key="1">
    <source>
        <dbReference type="EMBL" id="QGG81113.1"/>
    </source>
</evidence>
<dbReference type="KEGG" id="llp:GH975_11275"/>
<dbReference type="AlphaFoldDB" id="A0A5Q2QCT3"/>
<accession>A0A5Q2QCT3</accession>
<organism evidence="1 2">
    <name type="scientific">Litorivicinus lipolyticus</name>
    <dbReference type="NCBI Taxonomy" id="418701"/>
    <lineage>
        <taxon>Bacteria</taxon>
        <taxon>Pseudomonadati</taxon>
        <taxon>Pseudomonadota</taxon>
        <taxon>Gammaproteobacteria</taxon>
        <taxon>Oceanospirillales</taxon>
        <taxon>Litorivicinaceae</taxon>
        <taxon>Litorivicinus</taxon>
    </lineage>
</organism>
<reference evidence="1 2" key="1">
    <citation type="submission" date="2019-11" db="EMBL/GenBank/DDBJ databases">
        <authorList>
            <person name="Khan S.A."/>
            <person name="Jeon C.O."/>
            <person name="Chun B.H."/>
        </authorList>
    </citation>
    <scope>NUCLEOTIDE SEQUENCE [LARGE SCALE GENOMIC DNA]</scope>
    <source>
        <strain evidence="1 2">IMCC 1097</strain>
    </source>
</reference>
<name>A0A5Q2QCT3_9GAMM</name>
<keyword evidence="2" id="KW-1185">Reference proteome</keyword>
<dbReference type="EMBL" id="CP045871">
    <property type="protein sequence ID" value="QGG81113.1"/>
    <property type="molecule type" value="Genomic_DNA"/>
</dbReference>
<proteinExistence type="predicted"/>
<dbReference type="RefSeq" id="WP_153714616.1">
    <property type="nucleotide sequence ID" value="NZ_CP045871.1"/>
</dbReference>
<dbReference type="Proteomes" id="UP000388235">
    <property type="component" value="Chromosome"/>
</dbReference>
<evidence type="ECO:0000313" key="2">
    <source>
        <dbReference type="Proteomes" id="UP000388235"/>
    </source>
</evidence>
<sequence>MNAPVRNPLCQRARLSLPSFMQIVAGFARGDSASRLSVEVGVSTKSVNSIYQRLRRRIARERERLNPFAPLSIVARERRVRGRRPQCGETVPRLVGVRRVQHQLVCEWVNADNASQAFRILYGQIPASRSLDCWGYQGLIDLDTGRVRRLCTSPHSVASDPLHPLSLEQLSASIRGRMVASQGWPKTHLYLHLKESEWRHGYLGRDPLPDLLKLLRACPI</sequence>
<gene>
    <name evidence="1" type="ORF">GH975_11275</name>
</gene>
<protein>
    <submittedName>
        <fullName evidence="1">Uncharacterized protein</fullName>
    </submittedName>
</protein>